<reference evidence="2" key="1">
    <citation type="submission" date="2016-10" db="EMBL/GenBank/DDBJ databases">
        <authorList>
            <person name="Varghese N."/>
            <person name="Submissions S."/>
        </authorList>
    </citation>
    <scope>NUCLEOTIDE SEQUENCE [LARGE SCALE GENOMIC DNA]</scope>
    <source>
        <strain evidence="2">CGMCC 1.6474</strain>
    </source>
</reference>
<sequence length="80" mass="8632">MVPVHCWFPLSLKAGMAKRHAHGPRDRQPVGREASPTGSILYAQLARLGVAGVKGKRGCDPVRRVVGLKRNTLTDTDGCL</sequence>
<gene>
    <name evidence="1" type="ORF">SAMN04488125_102243</name>
</gene>
<name>A0A1I4A6M8_9HYPH</name>
<dbReference type="AlphaFoldDB" id="A0A1I4A6M8"/>
<dbReference type="Proteomes" id="UP000198804">
    <property type="component" value="Unassembled WGS sequence"/>
</dbReference>
<accession>A0A1I4A6M8</accession>
<keyword evidence="2" id="KW-1185">Reference proteome</keyword>
<proteinExistence type="predicted"/>
<evidence type="ECO:0000313" key="2">
    <source>
        <dbReference type="Proteomes" id="UP000198804"/>
    </source>
</evidence>
<organism evidence="1 2">
    <name type="scientific">Methylorubrum salsuginis</name>
    <dbReference type="NCBI Taxonomy" id="414703"/>
    <lineage>
        <taxon>Bacteria</taxon>
        <taxon>Pseudomonadati</taxon>
        <taxon>Pseudomonadota</taxon>
        <taxon>Alphaproteobacteria</taxon>
        <taxon>Hyphomicrobiales</taxon>
        <taxon>Methylobacteriaceae</taxon>
        <taxon>Methylorubrum</taxon>
    </lineage>
</organism>
<protein>
    <submittedName>
        <fullName evidence="1">Uncharacterized protein</fullName>
    </submittedName>
</protein>
<evidence type="ECO:0000313" key="1">
    <source>
        <dbReference type="EMBL" id="SFK51449.1"/>
    </source>
</evidence>
<dbReference type="EMBL" id="FOSV01000002">
    <property type="protein sequence ID" value="SFK51449.1"/>
    <property type="molecule type" value="Genomic_DNA"/>
</dbReference>